<protein>
    <submittedName>
        <fullName evidence="1">Uncharacterized protein</fullName>
    </submittedName>
</protein>
<comment type="caution">
    <text evidence="1">The sequence shown here is derived from an EMBL/GenBank/DDBJ whole genome shotgun (WGS) entry which is preliminary data.</text>
</comment>
<organism evidence="1 2">
    <name type="scientific">Rubritalea spongiae</name>
    <dbReference type="NCBI Taxonomy" id="430797"/>
    <lineage>
        <taxon>Bacteria</taxon>
        <taxon>Pseudomonadati</taxon>
        <taxon>Verrucomicrobiota</taxon>
        <taxon>Verrucomicrobiia</taxon>
        <taxon>Verrucomicrobiales</taxon>
        <taxon>Rubritaleaceae</taxon>
        <taxon>Rubritalea</taxon>
    </lineage>
</organism>
<evidence type="ECO:0000313" key="2">
    <source>
        <dbReference type="Proteomes" id="UP001597297"/>
    </source>
</evidence>
<evidence type="ECO:0000313" key="1">
    <source>
        <dbReference type="EMBL" id="MFD2274885.1"/>
    </source>
</evidence>
<gene>
    <name evidence="1" type="ORF">ACFSQZ_00240</name>
</gene>
<accession>A0ABW5E210</accession>
<sequence length="131" mass="14807">MSNYGNSPETSGVSLPALVAQLRSSCEAAARFQAGSTCYAEEVAIFLRIAEENKLFLCTPPPELDRTPDDEGNEHQVWFRPESASFLKATWPNHFGMLVVHRHDEEPAASPIAYLERWLYHFAIQIRRMAV</sequence>
<dbReference type="RefSeq" id="WP_377096428.1">
    <property type="nucleotide sequence ID" value="NZ_JBHSJM010000001.1"/>
</dbReference>
<keyword evidence="2" id="KW-1185">Reference proteome</keyword>
<proteinExistence type="predicted"/>
<dbReference type="Proteomes" id="UP001597297">
    <property type="component" value="Unassembled WGS sequence"/>
</dbReference>
<dbReference type="EMBL" id="JBHUJC010000001">
    <property type="protein sequence ID" value="MFD2274885.1"/>
    <property type="molecule type" value="Genomic_DNA"/>
</dbReference>
<name>A0ABW5E210_9BACT</name>
<reference evidence="2" key="1">
    <citation type="journal article" date="2019" name="Int. J. Syst. Evol. Microbiol.">
        <title>The Global Catalogue of Microorganisms (GCM) 10K type strain sequencing project: providing services to taxonomists for standard genome sequencing and annotation.</title>
        <authorList>
            <consortium name="The Broad Institute Genomics Platform"/>
            <consortium name="The Broad Institute Genome Sequencing Center for Infectious Disease"/>
            <person name="Wu L."/>
            <person name="Ma J."/>
        </authorList>
    </citation>
    <scope>NUCLEOTIDE SEQUENCE [LARGE SCALE GENOMIC DNA]</scope>
    <source>
        <strain evidence="2">JCM 16545</strain>
    </source>
</reference>